<accession>A0AAE3XC70</accession>
<dbReference type="Proteomes" id="UP001185331">
    <property type="component" value="Unassembled WGS sequence"/>
</dbReference>
<proteinExistence type="predicted"/>
<evidence type="ECO:0000313" key="1">
    <source>
        <dbReference type="EMBL" id="MDR6218341.1"/>
    </source>
</evidence>
<name>A0AAE3XC70_9DEIO</name>
<evidence type="ECO:0000313" key="2">
    <source>
        <dbReference type="Proteomes" id="UP001185331"/>
    </source>
</evidence>
<organism evidence="1 2">
    <name type="scientific">Deinococcus soli</name>
    <name type="common">ex Cha et al. 2016</name>
    <dbReference type="NCBI Taxonomy" id="1309411"/>
    <lineage>
        <taxon>Bacteria</taxon>
        <taxon>Thermotogati</taxon>
        <taxon>Deinococcota</taxon>
        <taxon>Deinococci</taxon>
        <taxon>Deinococcales</taxon>
        <taxon>Deinococcaceae</taxon>
        <taxon>Deinococcus</taxon>
    </lineage>
</organism>
<gene>
    <name evidence="1" type="ORF">J2Y00_001904</name>
</gene>
<reference evidence="1" key="1">
    <citation type="submission" date="2023-07" db="EMBL/GenBank/DDBJ databases">
        <title>Sorghum-associated microbial communities from plants grown in Nebraska, USA.</title>
        <authorList>
            <person name="Schachtman D."/>
        </authorList>
    </citation>
    <scope>NUCLEOTIDE SEQUENCE</scope>
    <source>
        <strain evidence="1">BE330</strain>
    </source>
</reference>
<dbReference type="EMBL" id="JAVDQK010000004">
    <property type="protein sequence ID" value="MDR6218341.1"/>
    <property type="molecule type" value="Genomic_DNA"/>
</dbReference>
<sequence length="86" mass="9738">MTQKTTMRGEITKRVEQTARRVQKVAELTTHHVTLDNVRKLEAETVALTDLLEHYEMMRSFGLLEDPSVTVSVPAPAFVAYQTAYS</sequence>
<dbReference type="RefSeq" id="WP_309854741.1">
    <property type="nucleotide sequence ID" value="NZ_JAVDQJ010000005.1"/>
</dbReference>
<protein>
    <submittedName>
        <fullName evidence="1">Uncharacterized protein</fullName>
    </submittedName>
</protein>
<dbReference type="AlphaFoldDB" id="A0AAE3XC70"/>
<comment type="caution">
    <text evidence="1">The sequence shown here is derived from an EMBL/GenBank/DDBJ whole genome shotgun (WGS) entry which is preliminary data.</text>
</comment>